<dbReference type="GO" id="GO:0016020">
    <property type="term" value="C:membrane"/>
    <property type="evidence" value="ECO:0007669"/>
    <property type="project" value="UniProtKB-SubCell"/>
</dbReference>
<keyword evidence="2" id="KW-0813">Transport</keyword>
<dbReference type="VEuPathDB" id="FungiDB:HZS61_011028"/>
<feature type="transmembrane region" description="Helical" evidence="6">
    <location>
        <begin position="191"/>
        <end position="210"/>
    </location>
</feature>
<name>A0A420Q6R6_FUSOX</name>
<proteinExistence type="predicted"/>
<feature type="transmembrane region" description="Helical" evidence="6">
    <location>
        <begin position="472"/>
        <end position="495"/>
    </location>
</feature>
<dbReference type="VEuPathDB" id="FungiDB:FOZG_07991"/>
<dbReference type="Pfam" id="PF13520">
    <property type="entry name" value="AA_permease_2"/>
    <property type="match status" value="1"/>
</dbReference>
<keyword evidence="4 6" id="KW-1133">Transmembrane helix</keyword>
<accession>A0A420Q6R6</accession>
<dbReference type="PANTHER" id="PTHR45649">
    <property type="entry name" value="AMINO-ACID PERMEASE BAT1"/>
    <property type="match status" value="1"/>
</dbReference>
<dbReference type="AlphaFoldDB" id="A0A420Q6R6"/>
<dbReference type="InterPro" id="IPR002293">
    <property type="entry name" value="AA/rel_permease1"/>
</dbReference>
<feature type="transmembrane region" description="Helical" evidence="6">
    <location>
        <begin position="148"/>
        <end position="171"/>
    </location>
</feature>
<dbReference type="Proteomes" id="UP000285860">
    <property type="component" value="Unassembled WGS sequence"/>
</dbReference>
<reference evidence="7 8" key="1">
    <citation type="journal article" date="2018" name="Sci. Rep.">
        <title>Characterisation of pathogen-specific regions and novel effector candidates in Fusarium oxysporum f. sp. cepae.</title>
        <authorList>
            <person name="Armitage A.D."/>
            <person name="Taylor A."/>
            <person name="Sobczyk M.K."/>
            <person name="Baxter L."/>
            <person name="Greenfield B.P."/>
            <person name="Bates H.J."/>
            <person name="Wilson F."/>
            <person name="Jackson A.C."/>
            <person name="Ott S."/>
            <person name="Harrison R.J."/>
            <person name="Clarkson J.P."/>
        </authorList>
    </citation>
    <scope>NUCLEOTIDE SEQUENCE [LARGE SCALE GENOMIC DNA]</scope>
    <source>
        <strain evidence="7 8">Fo_A28</strain>
    </source>
</reference>
<comment type="subcellular location">
    <subcellularLocation>
        <location evidence="1">Membrane</location>
        <topology evidence="1">Multi-pass membrane protein</topology>
    </subcellularLocation>
</comment>
<comment type="caution">
    <text evidence="7">The sequence shown here is derived from an EMBL/GenBank/DDBJ whole genome shotgun (WGS) entry which is preliminary data.</text>
</comment>
<dbReference type="Gene3D" id="1.20.1740.10">
    <property type="entry name" value="Amino acid/polyamine transporter I"/>
    <property type="match status" value="1"/>
</dbReference>
<dbReference type="VEuPathDB" id="FungiDB:FOIG_13739"/>
<dbReference type="VEuPathDB" id="FungiDB:FOC4_g10001626"/>
<gene>
    <name evidence="7" type="ORF">BFJ68_g12719</name>
</gene>
<evidence type="ECO:0008006" key="9">
    <source>
        <dbReference type="Google" id="ProtNLM"/>
    </source>
</evidence>
<evidence type="ECO:0000313" key="8">
    <source>
        <dbReference type="Proteomes" id="UP000285860"/>
    </source>
</evidence>
<evidence type="ECO:0000256" key="4">
    <source>
        <dbReference type="ARBA" id="ARBA00022989"/>
    </source>
</evidence>
<evidence type="ECO:0000256" key="6">
    <source>
        <dbReference type="SAM" id="Phobius"/>
    </source>
</evidence>
<feature type="transmembrane region" description="Helical" evidence="6">
    <location>
        <begin position="501"/>
        <end position="520"/>
    </location>
</feature>
<evidence type="ECO:0000313" key="7">
    <source>
        <dbReference type="EMBL" id="RKL00447.1"/>
    </source>
</evidence>
<feature type="transmembrane region" description="Helical" evidence="6">
    <location>
        <begin position="340"/>
        <end position="366"/>
    </location>
</feature>
<keyword evidence="3 6" id="KW-0812">Transmembrane</keyword>
<protein>
    <recommendedName>
        <fullName evidence="9">Choline transport protein</fullName>
    </recommendedName>
</protein>
<keyword evidence="5 6" id="KW-0472">Membrane</keyword>
<feature type="transmembrane region" description="Helical" evidence="6">
    <location>
        <begin position="295"/>
        <end position="320"/>
    </location>
</feature>
<dbReference type="PIRSF" id="PIRSF006060">
    <property type="entry name" value="AA_transporter"/>
    <property type="match status" value="1"/>
</dbReference>
<feature type="transmembrane region" description="Helical" evidence="6">
    <location>
        <begin position="217"/>
        <end position="237"/>
    </location>
</feature>
<dbReference type="PANTHER" id="PTHR45649:SF14">
    <property type="entry name" value="GABA PERMEASE"/>
    <property type="match status" value="1"/>
</dbReference>
<organism evidence="7 8">
    <name type="scientific">Fusarium oxysporum</name>
    <name type="common">Fusarium vascular wilt</name>
    <dbReference type="NCBI Taxonomy" id="5507"/>
    <lineage>
        <taxon>Eukaryota</taxon>
        <taxon>Fungi</taxon>
        <taxon>Dikarya</taxon>
        <taxon>Ascomycota</taxon>
        <taxon>Pezizomycotina</taxon>
        <taxon>Sordariomycetes</taxon>
        <taxon>Hypocreomycetidae</taxon>
        <taxon>Hypocreales</taxon>
        <taxon>Nectriaceae</taxon>
        <taxon>Fusarium</taxon>
        <taxon>Fusarium oxysporum species complex</taxon>
    </lineage>
</organism>
<evidence type="ECO:0000256" key="5">
    <source>
        <dbReference type="ARBA" id="ARBA00023136"/>
    </source>
</evidence>
<feature type="transmembrane region" description="Helical" evidence="6">
    <location>
        <begin position="403"/>
        <end position="423"/>
    </location>
</feature>
<dbReference type="VEuPathDB" id="FungiDB:FOC1_g10002052"/>
<sequence>MNRTSYPSMSQPISFDHGASPNVGPNLPSLSEGGNKDIDNVKRMSTESHACSKEIGDSVQVTLEKRFSFWSLLGYQLSVMASWSNYLVIAGTFVYIGGPVAMIYGALLVGFFQFMTAMSLSELASAWPHAGGSQFWITQLMSPTSSGLFSYLTGWMNILAYLTAGASANFAGAQTVTALVTILNGYEWPRYQVFLVYCAMCLLDIPINVFPKYYSAFNIASLVCLMVFLVITIGVWASDFQHQSAQYVFTKFINSSGWKDSGMAFLISLTQTTYAATGLDAVVHLSEETHDPKRTIPLVLTTSVAISTLMSFGFAIFLVFKMGDFSDLVDLSLGQVYLELYTDSIGFGAGLAVATTIMTLLAIFVASQILTGSSRLIWAMARQQGVPFSNYFSHINQDFKVPIRSFVASFVVTILLGLLYLAGDLAWNAIASSVTIAYQLVFTTPIVVLLCRGRARLPARYFDVGRVPFIGYSINVLTVLWGIFISVISIFPITLPVTGDTMNYAVVVFGIWGIIVGIYWSTHGHRKFMSTVVL</sequence>
<dbReference type="VEuPathDB" id="FungiDB:FOMG_11491"/>
<evidence type="ECO:0000256" key="1">
    <source>
        <dbReference type="ARBA" id="ARBA00004141"/>
    </source>
</evidence>
<evidence type="ECO:0000256" key="3">
    <source>
        <dbReference type="ARBA" id="ARBA00022692"/>
    </source>
</evidence>
<evidence type="ECO:0000256" key="2">
    <source>
        <dbReference type="ARBA" id="ARBA00022448"/>
    </source>
</evidence>
<feature type="transmembrane region" description="Helical" evidence="6">
    <location>
        <begin position="429"/>
        <end position="451"/>
    </location>
</feature>
<dbReference type="VEuPathDB" id="FungiDB:FOXG_05645"/>
<dbReference type="GO" id="GO:0022857">
    <property type="term" value="F:transmembrane transporter activity"/>
    <property type="evidence" value="ECO:0007669"/>
    <property type="project" value="InterPro"/>
</dbReference>
<dbReference type="EMBL" id="MRCY01000086">
    <property type="protein sequence ID" value="RKL00447.1"/>
    <property type="molecule type" value="Genomic_DNA"/>
</dbReference>